<feature type="region of interest" description="Disordered" evidence="1">
    <location>
        <begin position="1"/>
        <end position="38"/>
    </location>
</feature>
<reference evidence="2 3" key="1">
    <citation type="submission" date="2018-05" db="EMBL/GenBank/DDBJ databases">
        <title>Genome sequencing and assembly of the regulated plant pathogen Lachnellula willkommii and related sister species for the development of diagnostic species identification markers.</title>
        <authorList>
            <person name="Giroux E."/>
            <person name="Bilodeau G."/>
        </authorList>
    </citation>
    <scope>NUCLEOTIDE SEQUENCE [LARGE SCALE GENOMIC DNA]</scope>
    <source>
        <strain evidence="2 3">CBS 268.59</strain>
    </source>
</reference>
<evidence type="ECO:0000256" key="1">
    <source>
        <dbReference type="SAM" id="MobiDB-lite"/>
    </source>
</evidence>
<dbReference type="Proteomes" id="UP000469558">
    <property type="component" value="Unassembled WGS sequence"/>
</dbReference>
<protein>
    <submittedName>
        <fullName evidence="2">Uncharacterized protein</fullName>
    </submittedName>
</protein>
<comment type="caution">
    <text evidence="2">The sequence shown here is derived from an EMBL/GenBank/DDBJ whole genome shotgun (WGS) entry which is preliminary data.</text>
</comment>
<name>A0A8T9C6W1_9HELO</name>
<accession>A0A8T9C6W1</accession>
<sequence length="224" mass="24845">MAGYNAHHGFDTGPPPPSFGPMQGGRGRGYAPAPQFQNPIPQFQNYGPAYGYPQQQMQMPMYNYPNYQNGMPGQTFPAPAPRTDHGYPGIHLRNYTGGVGMQPGYDYLYPTNHAMIHVIKGKTPPWQSGTILHSWDNNMHTKLLVATCMTVEMLMKGLGLDNKEAKKNVVYEVTESGNGKWSKGLTINGDGDKCKKAIAEYGWNEKRTGQPGQPPVVWLWATKE</sequence>
<dbReference type="AlphaFoldDB" id="A0A8T9C6W1"/>
<evidence type="ECO:0000313" key="3">
    <source>
        <dbReference type="Proteomes" id="UP000469558"/>
    </source>
</evidence>
<dbReference type="EMBL" id="QGMK01001143">
    <property type="protein sequence ID" value="TVY73236.1"/>
    <property type="molecule type" value="Genomic_DNA"/>
</dbReference>
<gene>
    <name evidence="2" type="ORF">LSUE1_G009163</name>
</gene>
<dbReference type="OrthoDB" id="10057496at2759"/>
<evidence type="ECO:0000313" key="2">
    <source>
        <dbReference type="EMBL" id="TVY73236.1"/>
    </source>
</evidence>
<keyword evidence="3" id="KW-1185">Reference proteome</keyword>
<proteinExistence type="predicted"/>
<organism evidence="2 3">
    <name type="scientific">Lachnellula suecica</name>
    <dbReference type="NCBI Taxonomy" id="602035"/>
    <lineage>
        <taxon>Eukaryota</taxon>
        <taxon>Fungi</taxon>
        <taxon>Dikarya</taxon>
        <taxon>Ascomycota</taxon>
        <taxon>Pezizomycotina</taxon>
        <taxon>Leotiomycetes</taxon>
        <taxon>Helotiales</taxon>
        <taxon>Lachnaceae</taxon>
        <taxon>Lachnellula</taxon>
    </lineage>
</organism>